<organism evidence="9 10">
    <name type="scientific">Marivirga salinarum</name>
    <dbReference type="NCBI Taxonomy" id="3059078"/>
    <lineage>
        <taxon>Bacteria</taxon>
        <taxon>Pseudomonadati</taxon>
        <taxon>Bacteroidota</taxon>
        <taxon>Cytophagia</taxon>
        <taxon>Cytophagales</taxon>
        <taxon>Marivirgaceae</taxon>
        <taxon>Marivirga</taxon>
    </lineage>
</organism>
<keyword evidence="1" id="KW-0031">Aminopeptidase</keyword>
<evidence type="ECO:0000313" key="10">
    <source>
        <dbReference type="Proteomes" id="UP001230496"/>
    </source>
</evidence>
<dbReference type="InterPro" id="IPR007484">
    <property type="entry name" value="Peptidase_M28"/>
</dbReference>
<dbReference type="SUPFAM" id="SSF53187">
    <property type="entry name" value="Zn-dependent exopeptidases"/>
    <property type="match status" value="1"/>
</dbReference>
<dbReference type="RefSeq" id="WP_308349836.1">
    <property type="nucleotide sequence ID" value="NZ_CP129971.1"/>
</dbReference>
<dbReference type="InterPro" id="IPR045175">
    <property type="entry name" value="M28_fam"/>
</dbReference>
<dbReference type="Proteomes" id="UP001230496">
    <property type="component" value="Chromosome"/>
</dbReference>
<dbReference type="InterPro" id="IPR046450">
    <property type="entry name" value="PA_dom_sf"/>
</dbReference>
<evidence type="ECO:0000256" key="3">
    <source>
        <dbReference type="ARBA" id="ARBA00022723"/>
    </source>
</evidence>
<keyword evidence="10" id="KW-1185">Reference proteome</keyword>
<keyword evidence="3" id="KW-0479">Metal-binding</keyword>
<evidence type="ECO:0000256" key="5">
    <source>
        <dbReference type="ARBA" id="ARBA00022801"/>
    </source>
</evidence>
<evidence type="ECO:0000256" key="2">
    <source>
        <dbReference type="ARBA" id="ARBA00022670"/>
    </source>
</evidence>
<feature type="domain" description="Peptidase M28" evidence="8">
    <location>
        <begin position="253"/>
        <end position="463"/>
    </location>
</feature>
<evidence type="ECO:0000256" key="4">
    <source>
        <dbReference type="ARBA" id="ARBA00022729"/>
    </source>
</evidence>
<evidence type="ECO:0000259" key="8">
    <source>
        <dbReference type="Pfam" id="PF04389"/>
    </source>
</evidence>
<keyword evidence="6" id="KW-0862">Zinc</keyword>
<dbReference type="Gene3D" id="3.40.630.10">
    <property type="entry name" value="Zn peptidases"/>
    <property type="match status" value="1"/>
</dbReference>
<dbReference type="PANTHER" id="PTHR12147:SF56">
    <property type="entry name" value="AMINOPEPTIDASE YDR415C-RELATED"/>
    <property type="match status" value="1"/>
</dbReference>
<keyword evidence="4 7" id="KW-0732">Signal</keyword>
<dbReference type="KEGG" id="msaa:QYS49_32150"/>
<dbReference type="Gene3D" id="3.50.30.30">
    <property type="match status" value="1"/>
</dbReference>
<evidence type="ECO:0000256" key="7">
    <source>
        <dbReference type="SAM" id="SignalP"/>
    </source>
</evidence>
<feature type="signal peptide" evidence="7">
    <location>
        <begin position="1"/>
        <end position="20"/>
    </location>
</feature>
<feature type="chain" id="PRO_5041364440" evidence="7">
    <location>
        <begin position="21"/>
        <end position="490"/>
    </location>
</feature>
<dbReference type="Pfam" id="PF04389">
    <property type="entry name" value="Peptidase_M28"/>
    <property type="match status" value="1"/>
</dbReference>
<dbReference type="EMBL" id="CP129971">
    <property type="protein sequence ID" value="WMN12035.1"/>
    <property type="molecule type" value="Genomic_DNA"/>
</dbReference>
<protein>
    <submittedName>
        <fullName evidence="9">M28 family peptidase</fullName>
    </submittedName>
</protein>
<evidence type="ECO:0000256" key="6">
    <source>
        <dbReference type="ARBA" id="ARBA00022833"/>
    </source>
</evidence>
<dbReference type="PANTHER" id="PTHR12147">
    <property type="entry name" value="METALLOPEPTIDASE M28 FAMILY MEMBER"/>
    <property type="match status" value="1"/>
</dbReference>
<reference evidence="9 10" key="1">
    <citation type="submission" date="2023-08" db="EMBL/GenBank/DDBJ databases">
        <title>Comparative genomics and taxonomic characterization of three novel marine species of genus Marivirga.</title>
        <authorList>
            <person name="Muhammad N."/>
            <person name="Kim S.-G."/>
        </authorList>
    </citation>
    <scope>NUCLEOTIDE SEQUENCE [LARGE SCALE GENOMIC DNA]</scope>
    <source>
        <strain evidence="9 10">BDSF4-3</strain>
    </source>
</reference>
<proteinExistence type="predicted"/>
<dbReference type="GO" id="GO:0004177">
    <property type="term" value="F:aminopeptidase activity"/>
    <property type="evidence" value="ECO:0007669"/>
    <property type="project" value="UniProtKB-KW"/>
</dbReference>
<keyword evidence="2" id="KW-0645">Protease</keyword>
<dbReference type="GO" id="GO:0046872">
    <property type="term" value="F:metal ion binding"/>
    <property type="evidence" value="ECO:0007669"/>
    <property type="project" value="UniProtKB-KW"/>
</dbReference>
<dbReference type="GO" id="GO:0006508">
    <property type="term" value="P:proteolysis"/>
    <property type="evidence" value="ECO:0007669"/>
    <property type="project" value="UniProtKB-KW"/>
</dbReference>
<name>A0AA51NBM5_9BACT</name>
<evidence type="ECO:0000256" key="1">
    <source>
        <dbReference type="ARBA" id="ARBA00022438"/>
    </source>
</evidence>
<evidence type="ECO:0000313" key="9">
    <source>
        <dbReference type="EMBL" id="WMN12035.1"/>
    </source>
</evidence>
<dbReference type="AlphaFoldDB" id="A0AA51NBM5"/>
<sequence length="490" mass="55469">MKTFFSTLIMSFMAVSLLSAQVMEKQARKYAKTITHEDLTEHLTLLASDSLEGRETGKKGQKMAADYLKNQFESLGLTAPVDGSYFQKFNLYQTYRGKAELVVNGKTVQNLDQMVYWANVPFEKNKIDLVYVNKAQEEDLKNIEAEGKFLAFQAEGQFTPTLKVIEDLGAKGAIIFAEDSSKMDMVLRYGKYYATHGSLSRTEPSKEGLASVVLYNELAEDVFGKPISELKIGDTASAELFAEINTEIMETENVLGYLEGTEKKEELIVLTAHYDHVGIQDGKVYNGADDDASGTTAILEIAEAFVKAKEDGHGPKRSILFMPVTGEEKGLLGSAHYAENPVFPLENTVTNLNIDMIGRVDSVHMDDREFVYLIGSDRISTELHEISEAMNANYTKLDLDYTYNAEDHPDRIYYRSDHWNFAKNGVPIIFYFNGTHPDYHQHTDTVDKIEFDLLKKRTDLVFYTTWEIANRDERPAIDPEEEEEKEDNKE</sequence>
<gene>
    <name evidence="9" type="ORF">QYS49_32150</name>
</gene>
<dbReference type="SUPFAM" id="SSF52025">
    <property type="entry name" value="PA domain"/>
    <property type="match status" value="1"/>
</dbReference>
<dbReference type="GO" id="GO:0008235">
    <property type="term" value="F:metalloexopeptidase activity"/>
    <property type="evidence" value="ECO:0007669"/>
    <property type="project" value="InterPro"/>
</dbReference>
<accession>A0AA51NBM5</accession>
<keyword evidence="5" id="KW-0378">Hydrolase</keyword>